<dbReference type="Proteomes" id="UP000467841">
    <property type="component" value="Unassembled WGS sequence"/>
</dbReference>
<evidence type="ECO:0000313" key="1">
    <source>
        <dbReference type="EMBL" id="CAA7030730.1"/>
    </source>
</evidence>
<keyword evidence="2" id="KW-1185">Reference proteome</keyword>
<sequence length="120" mass="13126">MVSPLWSLVPAISGFSPPFPLSRCASVLRPASVEFAWVLVLLRFDLSPSELGVIWFGSFSPCRYLTSDRELIPRRGREVSSLCDRSLCDLSLATEGLYGEGEVSMKVLKKFEAGLGSALV</sequence>
<gene>
    <name evidence="1" type="ORF">MERR_LOCUS17965</name>
</gene>
<protein>
    <submittedName>
        <fullName evidence="1">Uncharacterized protein</fullName>
    </submittedName>
</protein>
<name>A0A6D2IQQ6_9BRAS</name>
<accession>A0A6D2IQQ6</accession>
<reference evidence="1" key="1">
    <citation type="submission" date="2020-01" db="EMBL/GenBank/DDBJ databases">
        <authorList>
            <person name="Mishra B."/>
        </authorList>
    </citation>
    <scope>NUCLEOTIDE SEQUENCE [LARGE SCALE GENOMIC DNA]</scope>
</reference>
<dbReference type="AlphaFoldDB" id="A0A6D2IQQ6"/>
<dbReference type="EMBL" id="CACVBM020001097">
    <property type="protein sequence ID" value="CAA7030730.1"/>
    <property type="molecule type" value="Genomic_DNA"/>
</dbReference>
<evidence type="ECO:0000313" key="2">
    <source>
        <dbReference type="Proteomes" id="UP000467841"/>
    </source>
</evidence>
<organism evidence="1 2">
    <name type="scientific">Microthlaspi erraticum</name>
    <dbReference type="NCBI Taxonomy" id="1685480"/>
    <lineage>
        <taxon>Eukaryota</taxon>
        <taxon>Viridiplantae</taxon>
        <taxon>Streptophyta</taxon>
        <taxon>Embryophyta</taxon>
        <taxon>Tracheophyta</taxon>
        <taxon>Spermatophyta</taxon>
        <taxon>Magnoliopsida</taxon>
        <taxon>eudicotyledons</taxon>
        <taxon>Gunneridae</taxon>
        <taxon>Pentapetalae</taxon>
        <taxon>rosids</taxon>
        <taxon>malvids</taxon>
        <taxon>Brassicales</taxon>
        <taxon>Brassicaceae</taxon>
        <taxon>Coluteocarpeae</taxon>
        <taxon>Microthlaspi</taxon>
    </lineage>
</organism>
<comment type="caution">
    <text evidence="1">The sequence shown here is derived from an EMBL/GenBank/DDBJ whole genome shotgun (WGS) entry which is preliminary data.</text>
</comment>
<proteinExistence type="predicted"/>